<name>A0A2K2DQN5_BRADI</name>
<protein>
    <submittedName>
        <fullName evidence="1 2">Uncharacterized protein</fullName>
    </submittedName>
</protein>
<evidence type="ECO:0000313" key="3">
    <source>
        <dbReference type="Proteomes" id="UP000008810"/>
    </source>
</evidence>
<reference evidence="2" key="3">
    <citation type="submission" date="2018-08" db="UniProtKB">
        <authorList>
            <consortium name="EnsemblPlants"/>
        </authorList>
    </citation>
    <scope>IDENTIFICATION</scope>
    <source>
        <strain evidence="2">cv. Bd21</strain>
    </source>
</reference>
<dbReference type="Proteomes" id="UP000008810">
    <property type="component" value="Chromosome 1"/>
</dbReference>
<evidence type="ECO:0000313" key="2">
    <source>
        <dbReference type="EnsemblPlants" id="PNT76584"/>
    </source>
</evidence>
<gene>
    <name evidence="1" type="ORF">BRADI_1g49945v3</name>
</gene>
<dbReference type="EnsemblPlants" id="PNT76584">
    <property type="protein sequence ID" value="PNT76584"/>
    <property type="gene ID" value="BRADI_1g49945v3"/>
</dbReference>
<dbReference type="AlphaFoldDB" id="A0A2K2DQN5"/>
<sequence>MHGSRNGAKRNASVLEALNGWIDGDWVPMGLTSHHSISHLLPFLVPIEVKLKEVFLLLCPLHWTFGHGMQCKLDGDAVGLEADAWDACGPLCGSFSLLWRCFLVMDNALIYGMEKNIGQVSYRDLFP</sequence>
<dbReference type="EMBL" id="CM000880">
    <property type="protein sequence ID" value="PNT76584.1"/>
    <property type="molecule type" value="Genomic_DNA"/>
</dbReference>
<evidence type="ECO:0000313" key="1">
    <source>
        <dbReference type="EMBL" id="PNT76584.1"/>
    </source>
</evidence>
<keyword evidence="3" id="KW-1185">Reference proteome</keyword>
<dbReference type="Gramene" id="PNT76584">
    <property type="protein sequence ID" value="PNT76584"/>
    <property type="gene ID" value="BRADI_1g49945v3"/>
</dbReference>
<reference evidence="1 2" key="1">
    <citation type="journal article" date="2010" name="Nature">
        <title>Genome sequencing and analysis of the model grass Brachypodium distachyon.</title>
        <authorList>
            <consortium name="International Brachypodium Initiative"/>
        </authorList>
    </citation>
    <scope>NUCLEOTIDE SEQUENCE [LARGE SCALE GENOMIC DNA]</scope>
    <source>
        <strain evidence="1 2">Bd21</strain>
    </source>
</reference>
<accession>A0A2K2DQN5</accession>
<reference evidence="1" key="2">
    <citation type="submission" date="2017-06" db="EMBL/GenBank/DDBJ databases">
        <title>WGS assembly of Brachypodium distachyon.</title>
        <authorList>
            <consortium name="The International Brachypodium Initiative"/>
            <person name="Lucas S."/>
            <person name="Harmon-Smith M."/>
            <person name="Lail K."/>
            <person name="Tice H."/>
            <person name="Grimwood J."/>
            <person name="Bruce D."/>
            <person name="Barry K."/>
            <person name="Shu S."/>
            <person name="Lindquist E."/>
            <person name="Wang M."/>
            <person name="Pitluck S."/>
            <person name="Vogel J.P."/>
            <person name="Garvin D.F."/>
            <person name="Mockler T.C."/>
            <person name="Schmutz J."/>
            <person name="Rokhsar D."/>
            <person name="Bevan M.W."/>
        </authorList>
    </citation>
    <scope>NUCLEOTIDE SEQUENCE</scope>
    <source>
        <strain evidence="1">Bd21</strain>
    </source>
</reference>
<proteinExistence type="predicted"/>
<dbReference type="InParanoid" id="A0A2K2DQN5"/>
<organism evidence="1">
    <name type="scientific">Brachypodium distachyon</name>
    <name type="common">Purple false brome</name>
    <name type="synonym">Trachynia distachya</name>
    <dbReference type="NCBI Taxonomy" id="15368"/>
    <lineage>
        <taxon>Eukaryota</taxon>
        <taxon>Viridiplantae</taxon>
        <taxon>Streptophyta</taxon>
        <taxon>Embryophyta</taxon>
        <taxon>Tracheophyta</taxon>
        <taxon>Spermatophyta</taxon>
        <taxon>Magnoliopsida</taxon>
        <taxon>Liliopsida</taxon>
        <taxon>Poales</taxon>
        <taxon>Poaceae</taxon>
        <taxon>BOP clade</taxon>
        <taxon>Pooideae</taxon>
        <taxon>Stipodae</taxon>
        <taxon>Brachypodieae</taxon>
        <taxon>Brachypodium</taxon>
    </lineage>
</organism>